<proteinExistence type="predicted"/>
<dbReference type="EMBL" id="SRLO01000031">
    <property type="protein sequence ID" value="TNN83797.1"/>
    <property type="molecule type" value="Genomic_DNA"/>
</dbReference>
<accession>A0A4Z2J185</accession>
<protein>
    <submittedName>
        <fullName evidence="1">Uncharacterized protein</fullName>
    </submittedName>
</protein>
<evidence type="ECO:0000313" key="1">
    <source>
        <dbReference type="EMBL" id="TNN83797.1"/>
    </source>
</evidence>
<name>A0A4Z2J185_9TELE</name>
<evidence type="ECO:0000313" key="2">
    <source>
        <dbReference type="Proteomes" id="UP000314294"/>
    </source>
</evidence>
<organism evidence="1 2">
    <name type="scientific">Liparis tanakae</name>
    <name type="common">Tanaka's snailfish</name>
    <dbReference type="NCBI Taxonomy" id="230148"/>
    <lineage>
        <taxon>Eukaryota</taxon>
        <taxon>Metazoa</taxon>
        <taxon>Chordata</taxon>
        <taxon>Craniata</taxon>
        <taxon>Vertebrata</taxon>
        <taxon>Euteleostomi</taxon>
        <taxon>Actinopterygii</taxon>
        <taxon>Neopterygii</taxon>
        <taxon>Teleostei</taxon>
        <taxon>Neoteleostei</taxon>
        <taxon>Acanthomorphata</taxon>
        <taxon>Eupercaria</taxon>
        <taxon>Perciformes</taxon>
        <taxon>Cottioidei</taxon>
        <taxon>Cottales</taxon>
        <taxon>Liparidae</taxon>
        <taxon>Liparis</taxon>
    </lineage>
</organism>
<reference evidence="1 2" key="1">
    <citation type="submission" date="2019-03" db="EMBL/GenBank/DDBJ databases">
        <title>First draft genome of Liparis tanakae, snailfish: a comprehensive survey of snailfish specific genes.</title>
        <authorList>
            <person name="Kim W."/>
            <person name="Song I."/>
            <person name="Jeong J.-H."/>
            <person name="Kim D."/>
            <person name="Kim S."/>
            <person name="Ryu S."/>
            <person name="Song J.Y."/>
            <person name="Lee S.K."/>
        </authorList>
    </citation>
    <scope>NUCLEOTIDE SEQUENCE [LARGE SCALE GENOMIC DNA]</scope>
    <source>
        <tissue evidence="1">Muscle</tissue>
    </source>
</reference>
<dbReference type="Proteomes" id="UP000314294">
    <property type="component" value="Unassembled WGS sequence"/>
</dbReference>
<sequence length="124" mass="13546">MKMGWVKCNNMMRVLFINVYKMDTFSAAGASPHANVSMELTWARLEANPFVNGSRYQHSVCTVLDREKYSTLHTCGTKILPCEEDGMIVVLGVVGVAALLRVGPSTHLLQAAGRVATLDQAYGL</sequence>
<dbReference type="AlphaFoldDB" id="A0A4Z2J185"/>
<keyword evidence="2" id="KW-1185">Reference proteome</keyword>
<gene>
    <name evidence="1" type="ORF">EYF80_005973</name>
</gene>
<comment type="caution">
    <text evidence="1">The sequence shown here is derived from an EMBL/GenBank/DDBJ whole genome shotgun (WGS) entry which is preliminary data.</text>
</comment>